<comment type="caution">
    <text evidence="3">The sequence shown here is derived from an EMBL/GenBank/DDBJ whole genome shotgun (WGS) entry which is preliminary data.</text>
</comment>
<sequence>MFHHFLLERFEQFRDRAAVVWRGDEYSYDWLLAAIRARIEQLNASGGAAGRIVSLEGDYSPFTLATLFALFELRSIVVPVDSSLVEAQKIKYLQTAGAGMRIIEGPEGMKILPVAARTGRGTCEDESSAPERSPWIARLQEEKAPGLIIFTSGSTGTSKAAVHHAGMLLEKYRLVGRAKRTIPFMMFDHIGGINTMLQTVSGGGCLLIVADRSPAEICRMIEAYKVEALPVSPTFMNLLLISEAYKDYDLSSLEVVSYGSEVMPQSTLAAWNSQFPHVRAVQAYGMSELGVLHTKSKDSNSLLFALKGAGVEYRIVDGMLEVKAPTAMLGYLNAPHPFTEDGWLRTGDMARTEGEFIQILGRKSDIINVGGEKVFPAEVESVLQLLSNIEEVAVSSAPSGITGQMVKATIRLKQEESLKQLRSRIWEFCKDKLPPYKIPQKIEVTSQSLTSDRLKKIRSVQSAKY</sequence>
<dbReference type="InterPro" id="IPR045851">
    <property type="entry name" value="AMP-bd_C_sf"/>
</dbReference>
<evidence type="ECO:0000259" key="1">
    <source>
        <dbReference type="Pfam" id="PF00501"/>
    </source>
</evidence>
<proteinExistence type="predicted"/>
<evidence type="ECO:0000259" key="2">
    <source>
        <dbReference type="Pfam" id="PF13193"/>
    </source>
</evidence>
<dbReference type="InterPro" id="IPR020845">
    <property type="entry name" value="AMP-binding_CS"/>
</dbReference>
<dbReference type="GO" id="GO:0016874">
    <property type="term" value="F:ligase activity"/>
    <property type="evidence" value="ECO:0007669"/>
    <property type="project" value="UniProtKB-KW"/>
</dbReference>
<dbReference type="InterPro" id="IPR025110">
    <property type="entry name" value="AMP-bd_C"/>
</dbReference>
<keyword evidence="4" id="KW-1185">Reference proteome</keyword>
<accession>A0ABS7D004</accession>
<evidence type="ECO:0000313" key="3">
    <source>
        <dbReference type="EMBL" id="MBW7473160.1"/>
    </source>
</evidence>
<dbReference type="PANTHER" id="PTHR43767">
    <property type="entry name" value="LONG-CHAIN-FATTY-ACID--COA LIGASE"/>
    <property type="match status" value="1"/>
</dbReference>
<keyword evidence="3" id="KW-0436">Ligase</keyword>
<organism evidence="3 4">
    <name type="scientific">Paenibacillus oenotherae</name>
    <dbReference type="NCBI Taxonomy" id="1435645"/>
    <lineage>
        <taxon>Bacteria</taxon>
        <taxon>Bacillati</taxon>
        <taxon>Bacillota</taxon>
        <taxon>Bacilli</taxon>
        <taxon>Bacillales</taxon>
        <taxon>Paenibacillaceae</taxon>
        <taxon>Paenibacillus</taxon>
    </lineage>
</organism>
<protein>
    <submittedName>
        <fullName evidence="3">Fatty acid--CoA ligase family protein</fullName>
    </submittedName>
</protein>
<dbReference type="SUPFAM" id="SSF56801">
    <property type="entry name" value="Acetyl-CoA synthetase-like"/>
    <property type="match status" value="1"/>
</dbReference>
<name>A0ABS7D004_9BACL</name>
<dbReference type="Pfam" id="PF13193">
    <property type="entry name" value="AMP-binding_C"/>
    <property type="match status" value="1"/>
</dbReference>
<feature type="domain" description="AMP-dependent synthetase/ligase" evidence="1">
    <location>
        <begin position="9"/>
        <end position="319"/>
    </location>
</feature>
<dbReference type="InterPro" id="IPR000873">
    <property type="entry name" value="AMP-dep_synth/lig_dom"/>
</dbReference>
<reference evidence="3 4" key="1">
    <citation type="submission" date="2021-07" db="EMBL/GenBank/DDBJ databases">
        <title>Paenibacillus radiodurans sp. nov., isolated from the southeastern edge of Tengger Desert.</title>
        <authorList>
            <person name="Zhang G."/>
        </authorList>
    </citation>
    <scope>NUCLEOTIDE SEQUENCE [LARGE SCALE GENOMIC DNA]</scope>
    <source>
        <strain evidence="3 4">DT7-4</strain>
    </source>
</reference>
<dbReference type="Gene3D" id="3.40.50.12780">
    <property type="entry name" value="N-terminal domain of ligase-like"/>
    <property type="match status" value="1"/>
</dbReference>
<dbReference type="PANTHER" id="PTHR43767:SF10">
    <property type="entry name" value="SURFACTIN SYNTHASE SUBUNIT 1"/>
    <property type="match status" value="1"/>
</dbReference>
<dbReference type="Gene3D" id="3.30.300.30">
    <property type="match status" value="1"/>
</dbReference>
<dbReference type="InterPro" id="IPR042099">
    <property type="entry name" value="ANL_N_sf"/>
</dbReference>
<dbReference type="Proteomes" id="UP000812277">
    <property type="component" value="Unassembled WGS sequence"/>
</dbReference>
<dbReference type="PROSITE" id="PS00455">
    <property type="entry name" value="AMP_BINDING"/>
    <property type="match status" value="1"/>
</dbReference>
<dbReference type="Pfam" id="PF00501">
    <property type="entry name" value="AMP-binding"/>
    <property type="match status" value="1"/>
</dbReference>
<gene>
    <name evidence="3" type="ORF">K0T92_00220</name>
</gene>
<feature type="domain" description="AMP-binding enzyme C-terminal" evidence="2">
    <location>
        <begin position="378"/>
        <end position="447"/>
    </location>
</feature>
<evidence type="ECO:0000313" key="4">
    <source>
        <dbReference type="Proteomes" id="UP000812277"/>
    </source>
</evidence>
<dbReference type="InterPro" id="IPR050237">
    <property type="entry name" value="ATP-dep_AMP-bd_enzyme"/>
</dbReference>
<dbReference type="RefSeq" id="WP_219870415.1">
    <property type="nucleotide sequence ID" value="NZ_JAHZIJ010000001.1"/>
</dbReference>
<dbReference type="CDD" id="cd04433">
    <property type="entry name" value="AFD_class_I"/>
    <property type="match status" value="1"/>
</dbReference>
<dbReference type="EMBL" id="JAHZIJ010000001">
    <property type="protein sequence ID" value="MBW7473160.1"/>
    <property type="molecule type" value="Genomic_DNA"/>
</dbReference>